<dbReference type="PANTHER" id="PTHR44229:SF4">
    <property type="entry name" value="15-HYDROXYPROSTAGLANDIN DEHYDROGENASE [NAD(+)]"/>
    <property type="match status" value="1"/>
</dbReference>
<dbReference type="Proteomes" id="UP000799772">
    <property type="component" value="Unassembled WGS sequence"/>
</dbReference>
<dbReference type="GO" id="GO:0005737">
    <property type="term" value="C:cytoplasm"/>
    <property type="evidence" value="ECO:0007669"/>
    <property type="project" value="TreeGrafter"/>
</dbReference>
<keyword evidence="6" id="KW-1185">Reference proteome</keyword>
<dbReference type="InterPro" id="IPR002347">
    <property type="entry name" value="SDR_fam"/>
</dbReference>
<sequence>MRHGPVEDFSIKGKIVLVTGGGSGIGFAFARLCHEKGARVLIGDLKLLEEAQSYVSSQSKAEICFEACDVTSWKSMHNLISFSVKTFGDVPDVYAPVAGVLDPSWSNFWDDTEAETYKTIQINLHHPIKLTRLAIRALASANKKGVVCLVSSSAGIRGNYMIPVYVATKHGVVGFAKSLSKADKDEGVKIVCVMPGTVKSALWEDRDDNISTATKYSERTLMAPSTIGDIMLRMVEGSEYSGGTCVLKTAWEEKVVEEGWRKQETKYDPSPRPEPDLSHITDVINGERGKKWEPLA</sequence>
<gene>
    <name evidence="5" type="ORF">NA57DRAFT_67459</name>
</gene>
<dbReference type="EMBL" id="ML978129">
    <property type="protein sequence ID" value="KAF2096902.1"/>
    <property type="molecule type" value="Genomic_DNA"/>
</dbReference>
<keyword evidence="2" id="KW-0521">NADP</keyword>
<comment type="caution">
    <text evidence="5">The sequence shown here is derived from an EMBL/GenBank/DDBJ whole genome shotgun (WGS) entry which is preliminary data.</text>
</comment>
<organism evidence="5 6">
    <name type="scientific">Rhizodiscina lignyota</name>
    <dbReference type="NCBI Taxonomy" id="1504668"/>
    <lineage>
        <taxon>Eukaryota</taxon>
        <taxon>Fungi</taxon>
        <taxon>Dikarya</taxon>
        <taxon>Ascomycota</taxon>
        <taxon>Pezizomycotina</taxon>
        <taxon>Dothideomycetes</taxon>
        <taxon>Pleosporomycetidae</taxon>
        <taxon>Aulographales</taxon>
        <taxon>Rhizodiscinaceae</taxon>
        <taxon>Rhizodiscina</taxon>
    </lineage>
</organism>
<dbReference type="Gene3D" id="3.40.50.720">
    <property type="entry name" value="NAD(P)-binding Rossmann-like Domain"/>
    <property type="match status" value="1"/>
</dbReference>
<reference evidence="5" key="1">
    <citation type="journal article" date="2020" name="Stud. Mycol.">
        <title>101 Dothideomycetes genomes: a test case for predicting lifestyles and emergence of pathogens.</title>
        <authorList>
            <person name="Haridas S."/>
            <person name="Albert R."/>
            <person name="Binder M."/>
            <person name="Bloem J."/>
            <person name="Labutti K."/>
            <person name="Salamov A."/>
            <person name="Andreopoulos B."/>
            <person name="Baker S."/>
            <person name="Barry K."/>
            <person name="Bills G."/>
            <person name="Bluhm B."/>
            <person name="Cannon C."/>
            <person name="Castanera R."/>
            <person name="Culley D."/>
            <person name="Daum C."/>
            <person name="Ezra D."/>
            <person name="Gonzalez J."/>
            <person name="Henrissat B."/>
            <person name="Kuo A."/>
            <person name="Liang C."/>
            <person name="Lipzen A."/>
            <person name="Lutzoni F."/>
            <person name="Magnuson J."/>
            <person name="Mondo S."/>
            <person name="Nolan M."/>
            <person name="Ohm R."/>
            <person name="Pangilinan J."/>
            <person name="Park H.-J."/>
            <person name="Ramirez L."/>
            <person name="Alfaro M."/>
            <person name="Sun H."/>
            <person name="Tritt A."/>
            <person name="Yoshinaga Y."/>
            <person name="Zwiers L.-H."/>
            <person name="Turgeon B."/>
            <person name="Goodwin S."/>
            <person name="Spatafora J."/>
            <person name="Crous P."/>
            <person name="Grigoriev I."/>
        </authorList>
    </citation>
    <scope>NUCLEOTIDE SEQUENCE</scope>
    <source>
        <strain evidence="5">CBS 133067</strain>
    </source>
</reference>
<name>A0A9P4IE70_9PEZI</name>
<evidence type="ECO:0000256" key="1">
    <source>
        <dbReference type="ARBA" id="ARBA00006484"/>
    </source>
</evidence>
<dbReference type="PROSITE" id="PS00061">
    <property type="entry name" value="ADH_SHORT"/>
    <property type="match status" value="1"/>
</dbReference>
<protein>
    <submittedName>
        <fullName evidence="5">NAD(P)-binding protein</fullName>
    </submittedName>
</protein>
<feature type="region of interest" description="Disordered" evidence="4">
    <location>
        <begin position="258"/>
        <end position="296"/>
    </location>
</feature>
<dbReference type="AlphaFoldDB" id="A0A9P4IE70"/>
<evidence type="ECO:0000256" key="4">
    <source>
        <dbReference type="SAM" id="MobiDB-lite"/>
    </source>
</evidence>
<evidence type="ECO:0000256" key="3">
    <source>
        <dbReference type="ARBA" id="ARBA00023002"/>
    </source>
</evidence>
<dbReference type="Pfam" id="PF00106">
    <property type="entry name" value="adh_short"/>
    <property type="match status" value="1"/>
</dbReference>
<comment type="similarity">
    <text evidence="1">Belongs to the short-chain dehydrogenases/reductases (SDR) family.</text>
</comment>
<dbReference type="InterPro" id="IPR036291">
    <property type="entry name" value="NAD(P)-bd_dom_sf"/>
</dbReference>
<dbReference type="InterPro" id="IPR020904">
    <property type="entry name" value="Sc_DH/Rdtase_CS"/>
</dbReference>
<accession>A0A9P4IE70</accession>
<evidence type="ECO:0000313" key="5">
    <source>
        <dbReference type="EMBL" id="KAF2096902.1"/>
    </source>
</evidence>
<dbReference type="OrthoDB" id="5296at2759"/>
<dbReference type="GO" id="GO:0016616">
    <property type="term" value="F:oxidoreductase activity, acting on the CH-OH group of donors, NAD or NADP as acceptor"/>
    <property type="evidence" value="ECO:0007669"/>
    <property type="project" value="TreeGrafter"/>
</dbReference>
<dbReference type="SUPFAM" id="SSF51735">
    <property type="entry name" value="NAD(P)-binding Rossmann-fold domains"/>
    <property type="match status" value="1"/>
</dbReference>
<keyword evidence="3" id="KW-0560">Oxidoreductase</keyword>
<proteinExistence type="inferred from homology"/>
<dbReference type="PANTHER" id="PTHR44229">
    <property type="entry name" value="15-HYDROXYPROSTAGLANDIN DEHYDROGENASE [NAD(+)]"/>
    <property type="match status" value="1"/>
</dbReference>
<evidence type="ECO:0000313" key="6">
    <source>
        <dbReference type="Proteomes" id="UP000799772"/>
    </source>
</evidence>
<dbReference type="PRINTS" id="PR00081">
    <property type="entry name" value="GDHRDH"/>
</dbReference>
<evidence type="ECO:0000256" key="2">
    <source>
        <dbReference type="ARBA" id="ARBA00022857"/>
    </source>
</evidence>